<keyword evidence="2" id="KW-0472">Membrane</keyword>
<feature type="transmembrane region" description="Helical" evidence="2">
    <location>
        <begin position="70"/>
        <end position="88"/>
    </location>
</feature>
<proteinExistence type="predicted"/>
<reference evidence="3" key="2">
    <citation type="submission" date="2020-09" db="EMBL/GenBank/DDBJ databases">
        <authorList>
            <person name="Sun Q."/>
            <person name="Ohkuma M."/>
        </authorList>
    </citation>
    <scope>NUCLEOTIDE SEQUENCE</scope>
    <source>
        <strain evidence="3">JCM 4815</strain>
    </source>
</reference>
<evidence type="ECO:0000313" key="4">
    <source>
        <dbReference type="Proteomes" id="UP000622166"/>
    </source>
</evidence>
<feature type="compositionally biased region" description="Polar residues" evidence="1">
    <location>
        <begin position="126"/>
        <end position="139"/>
    </location>
</feature>
<comment type="caution">
    <text evidence="3">The sequence shown here is derived from an EMBL/GenBank/DDBJ whole genome shotgun (WGS) entry which is preliminary data.</text>
</comment>
<evidence type="ECO:0000256" key="1">
    <source>
        <dbReference type="SAM" id="MobiDB-lite"/>
    </source>
</evidence>
<reference evidence="3" key="1">
    <citation type="journal article" date="2014" name="Int. J. Syst. Evol. Microbiol.">
        <title>Complete genome sequence of Corynebacterium casei LMG S-19264T (=DSM 44701T), isolated from a smear-ripened cheese.</title>
        <authorList>
            <consortium name="US DOE Joint Genome Institute (JGI-PGF)"/>
            <person name="Walter F."/>
            <person name="Albersmeier A."/>
            <person name="Kalinowski J."/>
            <person name="Ruckert C."/>
        </authorList>
    </citation>
    <scope>NUCLEOTIDE SEQUENCE</scope>
    <source>
        <strain evidence="3">JCM 4815</strain>
    </source>
</reference>
<protein>
    <submittedName>
        <fullName evidence="3">Uncharacterized protein</fullName>
    </submittedName>
</protein>
<accession>A0A918UDM2</accession>
<keyword evidence="4" id="KW-1185">Reference proteome</keyword>
<feature type="region of interest" description="Disordered" evidence="1">
    <location>
        <begin position="95"/>
        <end position="139"/>
    </location>
</feature>
<feature type="transmembrane region" description="Helical" evidence="2">
    <location>
        <begin position="44"/>
        <end position="63"/>
    </location>
</feature>
<name>A0A918UDM2_9ACTN</name>
<keyword evidence="2" id="KW-1133">Transmembrane helix</keyword>
<evidence type="ECO:0000313" key="3">
    <source>
        <dbReference type="EMBL" id="GGY93498.1"/>
    </source>
</evidence>
<gene>
    <name evidence="3" type="ORF">GCM10010365_10170</name>
</gene>
<sequence length="139" mass="14449">MRGLLDVHNQVMAWRAARHEHRTKAEQSEEPPRLRDYFDALPDIVAVVGNAALGAITAGLFAIQGQISGAYAAIAVGLSAPALLFQIGQVQPVSASVSGVPQNSEHQPTGTDHQVPVPPTGLPPAQTATTAASREGANT</sequence>
<organism evidence="3 4">
    <name type="scientific">Streptomyces poonensis</name>
    <dbReference type="NCBI Taxonomy" id="68255"/>
    <lineage>
        <taxon>Bacteria</taxon>
        <taxon>Bacillati</taxon>
        <taxon>Actinomycetota</taxon>
        <taxon>Actinomycetes</taxon>
        <taxon>Kitasatosporales</taxon>
        <taxon>Streptomycetaceae</taxon>
        <taxon>Streptomyces</taxon>
    </lineage>
</organism>
<keyword evidence="2" id="KW-0812">Transmembrane</keyword>
<feature type="compositionally biased region" description="Polar residues" evidence="1">
    <location>
        <begin position="95"/>
        <end position="112"/>
    </location>
</feature>
<evidence type="ECO:0000256" key="2">
    <source>
        <dbReference type="SAM" id="Phobius"/>
    </source>
</evidence>
<dbReference type="AlphaFoldDB" id="A0A918UDM2"/>
<dbReference type="Proteomes" id="UP000622166">
    <property type="component" value="Unassembled WGS sequence"/>
</dbReference>
<dbReference type="EMBL" id="BMVW01000001">
    <property type="protein sequence ID" value="GGY93498.1"/>
    <property type="molecule type" value="Genomic_DNA"/>
</dbReference>